<accession>E2N705</accession>
<gene>
    <name evidence="2" type="ORF">BACCELL_00047</name>
</gene>
<evidence type="ECO:0000313" key="2">
    <source>
        <dbReference type="EMBL" id="EEF92341.1"/>
    </source>
</evidence>
<evidence type="ECO:0008006" key="4">
    <source>
        <dbReference type="Google" id="ProtNLM"/>
    </source>
</evidence>
<dbReference type="AlphaFoldDB" id="E2N705"/>
<sequence>MRKLFASDIPKEPELPLHVDSGPEETTEAAEQPGKHVQCKRMKGRHFDKRVKSELALEKELPWHFEPGCSYHCISFGDVDSLTYLRAIVKQQKIEYCLISTWCMAITDAKEIENWIEKGYIGRIDFYVGEIFQGSYSGVYSYLKDVAKRNNGRICIFKNHSKVMAGFGEHFDFVIESSANINTNPRCEQATITIDTGLSCFYKDFFDEVNSFNGDFEGWNKYEFNQNKK</sequence>
<feature type="region of interest" description="Disordered" evidence="1">
    <location>
        <begin position="1"/>
        <end position="33"/>
    </location>
</feature>
<protein>
    <recommendedName>
        <fullName evidence="4">Phospholipase D-like domain-containing protein</fullName>
    </recommendedName>
</protein>
<proteinExistence type="predicted"/>
<evidence type="ECO:0000256" key="1">
    <source>
        <dbReference type="SAM" id="MobiDB-lite"/>
    </source>
</evidence>
<reference evidence="2 3" key="2">
    <citation type="submission" date="2009-01" db="EMBL/GenBank/DDBJ databases">
        <title>Draft genome sequence of Bacteroides cellulosilyticus (DSM 14838).</title>
        <authorList>
            <person name="Sudarsanam P."/>
            <person name="Ley R."/>
            <person name="Guruge J."/>
            <person name="Turnbaugh P.J."/>
            <person name="Mahowald M."/>
            <person name="Liep D."/>
            <person name="Gordon J."/>
        </authorList>
    </citation>
    <scope>NUCLEOTIDE SEQUENCE [LARGE SCALE GENOMIC DNA]</scope>
    <source>
        <strain evidence="2 3">DSM 14838</strain>
    </source>
</reference>
<evidence type="ECO:0000313" key="3">
    <source>
        <dbReference type="Proteomes" id="UP000003711"/>
    </source>
</evidence>
<dbReference type="EMBL" id="ACCH01000002">
    <property type="protein sequence ID" value="EEF92341.1"/>
    <property type="molecule type" value="Genomic_DNA"/>
</dbReference>
<reference evidence="2 3" key="1">
    <citation type="submission" date="2008-12" db="EMBL/GenBank/DDBJ databases">
        <authorList>
            <person name="Fulton L."/>
            <person name="Clifton S."/>
            <person name="Fulton B."/>
            <person name="Xu J."/>
            <person name="Minx P."/>
            <person name="Pepin K.H."/>
            <person name="Johnson M."/>
            <person name="Bhonagiri V."/>
            <person name="Nash W.E."/>
            <person name="Mardis E.R."/>
            <person name="Wilson R.K."/>
        </authorList>
    </citation>
    <scope>NUCLEOTIDE SEQUENCE [LARGE SCALE GENOMIC DNA]</scope>
    <source>
        <strain evidence="2 3">DSM 14838</strain>
    </source>
</reference>
<name>E2N705_9BACE</name>
<dbReference type="HOGENOM" id="CLU_1207840_0_0_10"/>
<organism evidence="2 3">
    <name type="scientific">Bacteroides cellulosilyticus DSM 14838</name>
    <dbReference type="NCBI Taxonomy" id="537012"/>
    <lineage>
        <taxon>Bacteria</taxon>
        <taxon>Pseudomonadati</taxon>
        <taxon>Bacteroidota</taxon>
        <taxon>Bacteroidia</taxon>
        <taxon>Bacteroidales</taxon>
        <taxon>Bacteroidaceae</taxon>
        <taxon>Bacteroides</taxon>
    </lineage>
</organism>
<dbReference type="RefSeq" id="WP_007209444.1">
    <property type="nucleotide sequence ID" value="NZ_EQ973486.1"/>
</dbReference>
<comment type="caution">
    <text evidence="2">The sequence shown here is derived from an EMBL/GenBank/DDBJ whole genome shotgun (WGS) entry which is preliminary data.</text>
</comment>
<dbReference type="Proteomes" id="UP000003711">
    <property type="component" value="Unassembled WGS sequence"/>
</dbReference>